<dbReference type="RefSeq" id="WP_179434019.1">
    <property type="nucleotide sequence ID" value="NZ_JACCBH010000001.1"/>
</dbReference>
<dbReference type="GO" id="GO:0005737">
    <property type="term" value="C:cytoplasm"/>
    <property type="evidence" value="ECO:0007669"/>
    <property type="project" value="UniProtKB-SubCell"/>
</dbReference>
<organism evidence="8 9">
    <name type="scientific">Microbacterium pseudoresistens</name>
    <dbReference type="NCBI Taxonomy" id="640634"/>
    <lineage>
        <taxon>Bacteria</taxon>
        <taxon>Bacillati</taxon>
        <taxon>Actinomycetota</taxon>
        <taxon>Actinomycetes</taxon>
        <taxon>Micrococcales</taxon>
        <taxon>Microbacteriaceae</taxon>
        <taxon>Microbacterium</taxon>
    </lineage>
</organism>
<gene>
    <name evidence="5" type="primary">recX</name>
    <name evidence="8" type="ORF">BKA02_002202</name>
</gene>
<comment type="caution">
    <text evidence="8">The sequence shown here is derived from an EMBL/GenBank/DDBJ whole genome shotgun (WGS) entry which is preliminary data.</text>
</comment>
<comment type="similarity">
    <text evidence="2 5">Belongs to the RecX family.</text>
</comment>
<feature type="domain" description="RecX second three-helical" evidence="6">
    <location>
        <begin position="68"/>
        <end position="109"/>
    </location>
</feature>
<evidence type="ECO:0000256" key="3">
    <source>
        <dbReference type="ARBA" id="ARBA00018111"/>
    </source>
</evidence>
<evidence type="ECO:0000313" key="9">
    <source>
        <dbReference type="Proteomes" id="UP000552045"/>
    </source>
</evidence>
<reference evidence="8 9" key="1">
    <citation type="submission" date="2020-07" db="EMBL/GenBank/DDBJ databases">
        <title>Sequencing the genomes of 1000 actinobacteria strains.</title>
        <authorList>
            <person name="Klenk H.-P."/>
        </authorList>
    </citation>
    <scope>NUCLEOTIDE SEQUENCE [LARGE SCALE GENOMIC DNA]</scope>
    <source>
        <strain evidence="8 9">DSM 22185</strain>
    </source>
</reference>
<evidence type="ECO:0000313" key="8">
    <source>
        <dbReference type="EMBL" id="NYD55147.1"/>
    </source>
</evidence>
<dbReference type="Pfam" id="PF21981">
    <property type="entry name" value="RecX_HTH3"/>
    <property type="match status" value="1"/>
</dbReference>
<dbReference type="InterPro" id="IPR003783">
    <property type="entry name" value="Regulatory_RecX"/>
</dbReference>
<protein>
    <recommendedName>
        <fullName evidence="3 5">Regulatory protein RecX</fullName>
    </recommendedName>
</protein>
<evidence type="ECO:0000259" key="7">
    <source>
        <dbReference type="Pfam" id="PF21981"/>
    </source>
</evidence>
<dbReference type="InterPro" id="IPR053925">
    <property type="entry name" value="RecX_HTH_3rd"/>
</dbReference>
<dbReference type="PANTHER" id="PTHR33602">
    <property type="entry name" value="REGULATORY PROTEIN RECX FAMILY PROTEIN"/>
    <property type="match status" value="1"/>
</dbReference>
<dbReference type="AlphaFoldDB" id="A0A7Y9JMS4"/>
<dbReference type="EMBL" id="JACCBH010000001">
    <property type="protein sequence ID" value="NYD55147.1"/>
    <property type="molecule type" value="Genomic_DNA"/>
</dbReference>
<dbReference type="Gene3D" id="1.10.10.10">
    <property type="entry name" value="Winged helix-like DNA-binding domain superfamily/Winged helix DNA-binding domain"/>
    <property type="match status" value="1"/>
</dbReference>
<dbReference type="PANTHER" id="PTHR33602:SF1">
    <property type="entry name" value="REGULATORY PROTEIN RECX FAMILY PROTEIN"/>
    <property type="match status" value="1"/>
</dbReference>
<dbReference type="GO" id="GO:0006282">
    <property type="term" value="P:regulation of DNA repair"/>
    <property type="evidence" value="ECO:0007669"/>
    <property type="project" value="UniProtKB-UniRule"/>
</dbReference>
<evidence type="ECO:0000256" key="5">
    <source>
        <dbReference type="HAMAP-Rule" id="MF_01114"/>
    </source>
</evidence>
<dbReference type="Proteomes" id="UP000552045">
    <property type="component" value="Unassembled WGS sequence"/>
</dbReference>
<sequence>MARTHAPTAGWDDSGSVDEEGLRNVLVRKLRSKQLSSAEARTLLRGSGASEAQISNLVDEFEERRYLDDQTLADHIVRAGIERKGQGRVVIGRTLRQRGIASELIDQALAAVEDDDFEHALAFAEGKARSLIRYDDETALRRLTGQLARRGYSGQISRNAATRALREARHAAGGGGVGVRFVDSD</sequence>
<evidence type="ECO:0000256" key="1">
    <source>
        <dbReference type="ARBA" id="ARBA00004496"/>
    </source>
</evidence>
<dbReference type="HAMAP" id="MF_01114">
    <property type="entry name" value="RecX"/>
    <property type="match status" value="1"/>
</dbReference>
<keyword evidence="4 5" id="KW-0963">Cytoplasm</keyword>
<proteinExistence type="inferred from homology"/>
<dbReference type="Pfam" id="PF02631">
    <property type="entry name" value="RecX_HTH2"/>
    <property type="match status" value="1"/>
</dbReference>
<keyword evidence="9" id="KW-1185">Reference proteome</keyword>
<evidence type="ECO:0000256" key="4">
    <source>
        <dbReference type="ARBA" id="ARBA00022490"/>
    </source>
</evidence>
<comment type="function">
    <text evidence="5">Modulates RecA activity.</text>
</comment>
<dbReference type="InterPro" id="IPR036388">
    <property type="entry name" value="WH-like_DNA-bd_sf"/>
</dbReference>
<name>A0A7Y9JMS4_9MICO</name>
<evidence type="ECO:0000256" key="2">
    <source>
        <dbReference type="ARBA" id="ARBA00009695"/>
    </source>
</evidence>
<comment type="subcellular location">
    <subcellularLocation>
        <location evidence="1 5">Cytoplasm</location>
    </subcellularLocation>
</comment>
<evidence type="ECO:0000259" key="6">
    <source>
        <dbReference type="Pfam" id="PF02631"/>
    </source>
</evidence>
<dbReference type="InterPro" id="IPR053924">
    <property type="entry name" value="RecX_HTH_2nd"/>
</dbReference>
<accession>A0A7Y9JMS4</accession>
<feature type="domain" description="RecX third three-helical" evidence="7">
    <location>
        <begin position="114"/>
        <end position="158"/>
    </location>
</feature>